<organism evidence="2">
    <name type="scientific">Rhizophora mucronata</name>
    <name type="common">Asiatic mangrove</name>
    <dbReference type="NCBI Taxonomy" id="61149"/>
    <lineage>
        <taxon>Eukaryota</taxon>
        <taxon>Viridiplantae</taxon>
        <taxon>Streptophyta</taxon>
        <taxon>Embryophyta</taxon>
        <taxon>Tracheophyta</taxon>
        <taxon>Spermatophyta</taxon>
        <taxon>Magnoliopsida</taxon>
        <taxon>eudicotyledons</taxon>
        <taxon>Gunneridae</taxon>
        <taxon>Pentapetalae</taxon>
        <taxon>rosids</taxon>
        <taxon>fabids</taxon>
        <taxon>Malpighiales</taxon>
        <taxon>Rhizophoraceae</taxon>
        <taxon>Rhizophora</taxon>
    </lineage>
</organism>
<reference evidence="2" key="1">
    <citation type="submission" date="2018-02" db="EMBL/GenBank/DDBJ databases">
        <title>Rhizophora mucronata_Transcriptome.</title>
        <authorList>
            <person name="Meera S.P."/>
            <person name="Sreeshan A."/>
            <person name="Augustine A."/>
        </authorList>
    </citation>
    <scope>NUCLEOTIDE SEQUENCE</scope>
    <source>
        <tissue evidence="2">Leaf</tissue>
    </source>
</reference>
<accession>A0A2P2P6V8</accession>
<feature type="compositionally biased region" description="Basic and acidic residues" evidence="1">
    <location>
        <begin position="7"/>
        <end position="20"/>
    </location>
</feature>
<dbReference type="AlphaFoldDB" id="A0A2P2P6V8"/>
<proteinExistence type="predicted"/>
<feature type="compositionally biased region" description="Polar residues" evidence="1">
    <location>
        <begin position="24"/>
        <end position="35"/>
    </location>
</feature>
<name>A0A2P2P6V8_RHIMU</name>
<protein>
    <submittedName>
        <fullName evidence="2">Uncharacterized protein</fullName>
    </submittedName>
</protein>
<feature type="region of interest" description="Disordered" evidence="1">
    <location>
        <begin position="1"/>
        <end position="35"/>
    </location>
</feature>
<evidence type="ECO:0000313" key="2">
    <source>
        <dbReference type="EMBL" id="MBX50417.1"/>
    </source>
</evidence>
<dbReference type="EMBL" id="GGEC01069933">
    <property type="protein sequence ID" value="MBX50417.1"/>
    <property type="molecule type" value="Transcribed_RNA"/>
</dbReference>
<evidence type="ECO:0000256" key="1">
    <source>
        <dbReference type="SAM" id="MobiDB-lite"/>
    </source>
</evidence>
<sequence length="35" mass="4074">MLLIHNNTDKTQPHDLELCDNKTAPRNSYSNEMTK</sequence>